<dbReference type="AlphaFoldDB" id="A0A840IDP4"/>
<dbReference type="Proteomes" id="UP000585272">
    <property type="component" value="Unassembled WGS sequence"/>
</dbReference>
<feature type="domain" description="AB hydrolase-1" evidence="1">
    <location>
        <begin position="37"/>
        <end position="263"/>
    </location>
</feature>
<proteinExistence type="predicted"/>
<dbReference type="Pfam" id="PF12697">
    <property type="entry name" value="Abhydrolase_6"/>
    <property type="match status" value="1"/>
</dbReference>
<evidence type="ECO:0000313" key="2">
    <source>
        <dbReference type="EMBL" id="MBB4662158.1"/>
    </source>
</evidence>
<dbReference type="InterPro" id="IPR050266">
    <property type="entry name" value="AB_hydrolase_sf"/>
</dbReference>
<sequence>MAETTTAPLWPFHTEPEFIEVDGLRTAYRRDGAGEPVLFLHGAGQTRRWLPFHQALAERVELLAPEHPGFGDTPLTPEVDRIDDVVLHYDALVRAFGWERFHLVGHSLGGFLAAEFAVYYPERVKSLTLVTAPGLRVPGHPMADVFRMTPEEADGLLFNGHAAEYAEYLEEGDPGEALIHGYQEMTMLARLHFNPRYDVKLDHRLARVTAPALLVAAEDDRLIPGAHMERWAELLPNGRLEVLTGDRHPTGHLPHVTEPRKLATTIADFVAAQAGA</sequence>
<comment type="caution">
    <text evidence="2">The sequence shown here is derived from an EMBL/GenBank/DDBJ whole genome shotgun (WGS) entry which is preliminary data.</text>
</comment>
<gene>
    <name evidence="2" type="ORF">BDZ31_001744</name>
</gene>
<reference evidence="2 3" key="1">
    <citation type="submission" date="2020-08" db="EMBL/GenBank/DDBJ databases">
        <title>Genomic Encyclopedia of Archaeal and Bacterial Type Strains, Phase II (KMG-II): from individual species to whole genera.</title>
        <authorList>
            <person name="Goeker M."/>
        </authorList>
    </citation>
    <scope>NUCLEOTIDE SEQUENCE [LARGE SCALE GENOMIC DNA]</scope>
    <source>
        <strain evidence="2 3">DSM 23288</strain>
    </source>
</reference>
<dbReference type="PRINTS" id="PR00111">
    <property type="entry name" value="ABHYDROLASE"/>
</dbReference>
<organism evidence="2 3">
    <name type="scientific">Conexibacter arvalis</name>
    <dbReference type="NCBI Taxonomy" id="912552"/>
    <lineage>
        <taxon>Bacteria</taxon>
        <taxon>Bacillati</taxon>
        <taxon>Actinomycetota</taxon>
        <taxon>Thermoleophilia</taxon>
        <taxon>Solirubrobacterales</taxon>
        <taxon>Conexibacteraceae</taxon>
        <taxon>Conexibacter</taxon>
    </lineage>
</organism>
<dbReference type="Gene3D" id="3.40.50.1820">
    <property type="entry name" value="alpha/beta hydrolase"/>
    <property type="match status" value="1"/>
</dbReference>
<dbReference type="GO" id="GO:0003824">
    <property type="term" value="F:catalytic activity"/>
    <property type="evidence" value="ECO:0007669"/>
    <property type="project" value="UniProtKB-ARBA"/>
</dbReference>
<evidence type="ECO:0000313" key="3">
    <source>
        <dbReference type="Proteomes" id="UP000585272"/>
    </source>
</evidence>
<protein>
    <submittedName>
        <fullName evidence="2">Pimeloyl-ACP methyl ester carboxylesterase</fullName>
    </submittedName>
</protein>
<dbReference type="EMBL" id="JACHNU010000002">
    <property type="protein sequence ID" value="MBB4662158.1"/>
    <property type="molecule type" value="Genomic_DNA"/>
</dbReference>
<dbReference type="PANTHER" id="PTHR43798">
    <property type="entry name" value="MONOACYLGLYCEROL LIPASE"/>
    <property type="match status" value="1"/>
</dbReference>
<accession>A0A840IDP4</accession>
<keyword evidence="3" id="KW-1185">Reference proteome</keyword>
<dbReference type="InterPro" id="IPR000073">
    <property type="entry name" value="AB_hydrolase_1"/>
</dbReference>
<dbReference type="RefSeq" id="WP_183341140.1">
    <property type="nucleotide sequence ID" value="NZ_JACHNU010000002.1"/>
</dbReference>
<dbReference type="InterPro" id="IPR029058">
    <property type="entry name" value="AB_hydrolase_fold"/>
</dbReference>
<evidence type="ECO:0000259" key="1">
    <source>
        <dbReference type="Pfam" id="PF12697"/>
    </source>
</evidence>
<name>A0A840IDP4_9ACTN</name>
<dbReference type="SUPFAM" id="SSF53474">
    <property type="entry name" value="alpha/beta-Hydrolases"/>
    <property type="match status" value="1"/>
</dbReference>